<evidence type="ECO:0000256" key="1">
    <source>
        <dbReference type="SAM" id="MobiDB-lite"/>
    </source>
</evidence>
<proteinExistence type="predicted"/>
<gene>
    <name evidence="3" type="ORF">QF034_004599</name>
</gene>
<dbReference type="GO" id="GO:0016746">
    <property type="term" value="F:acyltransferase activity"/>
    <property type="evidence" value="ECO:0007669"/>
    <property type="project" value="UniProtKB-KW"/>
</dbReference>
<dbReference type="EMBL" id="JAUSYP010000001">
    <property type="protein sequence ID" value="MDQ0750368.1"/>
    <property type="molecule type" value="Genomic_DNA"/>
</dbReference>
<sequence length="710" mass="76662">MGKVVLVTGVARQLGGRFVRRIQRDPEVDRVVAVDAVPPEHHLGGADFVQADIRQPGIARVLAETGADTVVHLDVTGTPLGSGNRASLKETNVIGTMQLLGACQKSPSVRRLVVKSSTNVYGSAPRDPGVFTETTPPKSLPSGGFAKDTVEVEGYVRGFARRRPDVAVCVLRFANILGPTADTPLASYFALPVLPTVFGYDPRLQFVHEDDVIEVLRIASHEPRRGTLNSGTFNIAGDGVLLLSQCSAAPRPPHRAPAAAGRHLGGLAGAYAGYDGLLARADQAAHPRPGRGHGADARDAGIPAQVHDRGDVRGLRTQPRSRTSSAGGPCGGRRPDRRAAPRGRRPPPDAERQLRSASTMADAKVIPFDDDRSRGGAAQRPQRRRSAGNRRPGTESVPVREVQPLPTRAAPQDDVPVTSEEQPPEESQGAEGGLERRIAGGLAFLRRRLTGDYEVDDFGYDEELTDQVLMSLLRPLYEKYFRVEVKGVENIPSEGGALIVANHSGTLPMDGLMMQVAVHDNHPAGRHLRLLAADLVFMLPVVNELARKLGHTLACAEDASRLLEQGELVGVMPEGFKGLGKPFADRYKLQRFGRGGFVSTALRAGTPIVPCSIVGAEEIYPMIGNAKTVARLLGFPYFPITPTFPWLGPLGAVPLPTKWTIQFGEPIPTDGYPPEAAEDPMLMFNLTDQVREQIQHTLYKLLVQRRSVFF</sequence>
<accession>A0ABU0QSI8</accession>
<keyword evidence="3" id="KW-0808">Transferase</keyword>
<name>A0ABU0QSI8_9ACTN</name>
<dbReference type="CDD" id="cd07987">
    <property type="entry name" value="LPLAT_MGAT-like"/>
    <property type="match status" value="1"/>
</dbReference>
<dbReference type="SMART" id="SM00563">
    <property type="entry name" value="PlsC"/>
    <property type="match status" value="1"/>
</dbReference>
<dbReference type="InterPro" id="IPR036291">
    <property type="entry name" value="NAD(P)-bd_dom_sf"/>
</dbReference>
<organism evidence="3 4">
    <name type="scientific">Streptomyces africanus</name>
    <dbReference type="NCBI Taxonomy" id="231024"/>
    <lineage>
        <taxon>Bacteria</taxon>
        <taxon>Bacillati</taxon>
        <taxon>Actinomycetota</taxon>
        <taxon>Actinomycetes</taxon>
        <taxon>Kitasatosporales</taxon>
        <taxon>Streptomycetaceae</taxon>
        <taxon>Streptomyces</taxon>
    </lineage>
</organism>
<feature type="region of interest" description="Disordered" evidence="1">
    <location>
        <begin position="125"/>
        <end position="144"/>
    </location>
</feature>
<keyword evidence="3" id="KW-0012">Acyltransferase</keyword>
<dbReference type="PANTHER" id="PTHR22753:SF14">
    <property type="entry name" value="MONOACYLGLYCEROL_DIACYLGLYCEROL O-ACYLTRANSFERASE"/>
    <property type="match status" value="1"/>
</dbReference>
<evidence type="ECO:0000313" key="4">
    <source>
        <dbReference type="Proteomes" id="UP001232755"/>
    </source>
</evidence>
<dbReference type="Pfam" id="PF01370">
    <property type="entry name" value="Epimerase"/>
    <property type="match status" value="1"/>
</dbReference>
<reference evidence="3 4" key="1">
    <citation type="submission" date="2023-07" db="EMBL/GenBank/DDBJ databases">
        <title>Comparative genomics of wheat-associated soil bacteria to identify genetic determinants of phenazine resistance.</title>
        <authorList>
            <person name="Mouncey N."/>
        </authorList>
    </citation>
    <scope>NUCLEOTIDE SEQUENCE [LARGE SCALE GENOMIC DNA]</scope>
    <source>
        <strain evidence="3 4">B3I12</strain>
    </source>
</reference>
<evidence type="ECO:0000259" key="2">
    <source>
        <dbReference type="SMART" id="SM00563"/>
    </source>
</evidence>
<feature type="region of interest" description="Disordered" evidence="1">
    <location>
        <begin position="284"/>
        <end position="435"/>
    </location>
</feature>
<dbReference type="Proteomes" id="UP001232755">
    <property type="component" value="Unassembled WGS sequence"/>
</dbReference>
<protein>
    <submittedName>
        <fullName evidence="3">Nucleoside-diphosphate-sugar epimerase/1-acyl-sn-glycerol-3-phosphate acyltransferase</fullName>
    </submittedName>
</protein>
<comment type="caution">
    <text evidence="3">The sequence shown here is derived from an EMBL/GenBank/DDBJ whole genome shotgun (WGS) entry which is preliminary data.</text>
</comment>
<keyword evidence="4" id="KW-1185">Reference proteome</keyword>
<dbReference type="PANTHER" id="PTHR22753">
    <property type="entry name" value="TRANSMEMBRANE PROTEIN 68"/>
    <property type="match status" value="1"/>
</dbReference>
<dbReference type="SUPFAM" id="SSF51735">
    <property type="entry name" value="NAD(P)-binding Rossmann-fold domains"/>
    <property type="match status" value="1"/>
</dbReference>
<evidence type="ECO:0000313" key="3">
    <source>
        <dbReference type="EMBL" id="MDQ0750368.1"/>
    </source>
</evidence>
<dbReference type="Gene3D" id="3.40.50.720">
    <property type="entry name" value="NAD(P)-binding Rossmann-like Domain"/>
    <property type="match status" value="1"/>
</dbReference>
<feature type="domain" description="Phospholipid/glycerol acyltransferase" evidence="2">
    <location>
        <begin position="497"/>
        <end position="616"/>
    </location>
</feature>
<dbReference type="SUPFAM" id="SSF69593">
    <property type="entry name" value="Glycerol-3-phosphate (1)-acyltransferase"/>
    <property type="match status" value="1"/>
</dbReference>
<dbReference type="Pfam" id="PF01553">
    <property type="entry name" value="Acyltransferase"/>
    <property type="match status" value="1"/>
</dbReference>
<dbReference type="InterPro" id="IPR001509">
    <property type="entry name" value="Epimerase_deHydtase"/>
</dbReference>
<dbReference type="InterPro" id="IPR002123">
    <property type="entry name" value="Plipid/glycerol_acylTrfase"/>
</dbReference>